<organism evidence="2 3">
    <name type="scientific">Jiella endophytica</name>
    <dbReference type="NCBI Taxonomy" id="2558362"/>
    <lineage>
        <taxon>Bacteria</taxon>
        <taxon>Pseudomonadati</taxon>
        <taxon>Pseudomonadota</taxon>
        <taxon>Alphaproteobacteria</taxon>
        <taxon>Hyphomicrobiales</taxon>
        <taxon>Aurantimonadaceae</taxon>
        <taxon>Jiella</taxon>
    </lineage>
</organism>
<accession>A0A4Y8RDP5</accession>
<keyword evidence="3" id="KW-1185">Reference proteome</keyword>
<comment type="caution">
    <text evidence="2">The sequence shown here is derived from an EMBL/GenBank/DDBJ whole genome shotgun (WGS) entry which is preliminary data.</text>
</comment>
<dbReference type="Proteomes" id="UP000298179">
    <property type="component" value="Unassembled WGS sequence"/>
</dbReference>
<gene>
    <name evidence="2" type="ORF">E3C22_19500</name>
</gene>
<dbReference type="GO" id="GO:0015074">
    <property type="term" value="P:DNA integration"/>
    <property type="evidence" value="ECO:0007669"/>
    <property type="project" value="InterPro"/>
</dbReference>
<evidence type="ECO:0000313" key="2">
    <source>
        <dbReference type="EMBL" id="TFF19852.1"/>
    </source>
</evidence>
<proteinExistence type="predicted"/>
<protein>
    <submittedName>
        <fullName evidence="2">Uncharacterized protein</fullName>
    </submittedName>
</protein>
<feature type="region of interest" description="Disordered" evidence="1">
    <location>
        <begin position="92"/>
        <end position="131"/>
    </location>
</feature>
<dbReference type="Gene3D" id="1.10.443.10">
    <property type="entry name" value="Intergrase catalytic core"/>
    <property type="match status" value="1"/>
</dbReference>
<dbReference type="EMBL" id="SOZD01000006">
    <property type="protein sequence ID" value="TFF19852.1"/>
    <property type="molecule type" value="Genomic_DNA"/>
</dbReference>
<name>A0A4Y8RDP5_9HYPH</name>
<evidence type="ECO:0000313" key="3">
    <source>
        <dbReference type="Proteomes" id="UP000298179"/>
    </source>
</evidence>
<dbReference type="GO" id="GO:0003677">
    <property type="term" value="F:DNA binding"/>
    <property type="evidence" value="ECO:0007669"/>
    <property type="project" value="InterPro"/>
</dbReference>
<dbReference type="AlphaFoldDB" id="A0A4Y8RDP5"/>
<reference evidence="2 3" key="1">
    <citation type="submission" date="2019-03" db="EMBL/GenBank/DDBJ databases">
        <title>Jiella endophytica sp. nov., a novel endophytic bacterium isolated from root of Ficus microcarpa Linn. f.</title>
        <authorList>
            <person name="Tuo L."/>
        </authorList>
    </citation>
    <scope>NUCLEOTIDE SEQUENCE [LARGE SCALE GENOMIC DNA]</scope>
    <source>
        <strain evidence="2 3">CBS5Q-3</strain>
    </source>
</reference>
<dbReference type="InterPro" id="IPR013762">
    <property type="entry name" value="Integrase-like_cat_sf"/>
</dbReference>
<dbReference type="OrthoDB" id="7437883at2"/>
<evidence type="ECO:0000256" key="1">
    <source>
        <dbReference type="SAM" id="MobiDB-lite"/>
    </source>
</evidence>
<sequence>MKPRLNPTTIAAYCQRRLAPYFSRSEVMAIERYLLDLLATRSFPPYRGQWIDHSLLADGTGVKAQAIRTNRNHLQPIFDALCRALASEERVPAVPLRSPSSPSTPPVGRASREKPKQKRGRKPRPILDRPPALWEAEVPDGTFAESLRREIERHGETMYHLSRAIEASGLPCNPKTLSDWCSASASPRTIGSLRTVAFIERRYGLPDGALKVLLPKQNAAPRGHLLADITPSERRRLVWHLPDDFASRPAAEQAEILEWVRTVVISGSTDYRRYQAAATQQRYAVRFRHIDGSRRRPGSRALPSGDGGVVDAPPRLQKEMDDLLRFKTSTLTAYGFQRNGVWNAETADQKIEHLGLMFGALVSSPDSEVQGFGADLATLSFGHLVFPAVWDWYLQWRERRRGFYTRWEVDMLAIVLAMVRADTGWLRQNPRLALHLAPIPGMVSEDDVERARGDWAAACDAMYRHGRNRIKEIDRVARIHRDPFEPILPILEADSPVGEYRKITEEILRLMPDERLYPKSAAEAVRSFLLLRFGLHLGLRQKNLRELLLCPRDRVPTSERALEDARRGEIRWSIREAGWEVLIPAIAFKNATSTFFADKPFRLVLPDIGGLYPMIDAYVSRHRARLLGPARDPGTFFVKTAKRPSADAAYNQTTFYEAWRLTVQRYGIYNPYTGRGAIPGLLPHGPHNVRDVLATHILKQTGSYEQASYAIQDTPEMVAQHYGRFLPQDKATIAARILNKVWEAA</sequence>
<dbReference type="GO" id="GO:0006310">
    <property type="term" value="P:DNA recombination"/>
    <property type="evidence" value="ECO:0007669"/>
    <property type="project" value="InterPro"/>
</dbReference>
<feature type="compositionally biased region" description="Basic residues" evidence="1">
    <location>
        <begin position="115"/>
        <end position="124"/>
    </location>
</feature>